<keyword evidence="6 9" id="KW-0521">NADP</keyword>
<keyword evidence="9" id="KW-0862">Zinc</keyword>
<comment type="catalytic activity">
    <reaction evidence="9">
        <text>5-amino-6-(5-phospho-D-ribitylamino)uracil + NADP(+) = 5-amino-6-(5-phospho-D-ribosylamino)uracil + NADPH + H(+)</text>
        <dbReference type="Rhea" id="RHEA:17845"/>
        <dbReference type="ChEBI" id="CHEBI:15378"/>
        <dbReference type="ChEBI" id="CHEBI:57783"/>
        <dbReference type="ChEBI" id="CHEBI:58349"/>
        <dbReference type="ChEBI" id="CHEBI:58421"/>
        <dbReference type="ChEBI" id="CHEBI:58453"/>
        <dbReference type="EC" id="1.1.1.193"/>
    </reaction>
</comment>
<dbReference type="InterPro" id="IPR002734">
    <property type="entry name" value="RibDG_C"/>
</dbReference>
<dbReference type="NCBIfam" id="TIGR00326">
    <property type="entry name" value="eubact_ribD"/>
    <property type="match status" value="1"/>
</dbReference>
<dbReference type="EC" id="1.1.1.193" evidence="9"/>
<name>A0ABV2SYJ8_9BACT</name>
<comment type="similarity">
    <text evidence="5 9">In the C-terminal section; belongs to the HTP reductase family.</text>
</comment>
<comment type="similarity">
    <text evidence="4 9">In the N-terminal section; belongs to the cytidine and deoxycytidylate deaminase family.</text>
</comment>
<evidence type="ECO:0000256" key="6">
    <source>
        <dbReference type="ARBA" id="ARBA00022857"/>
    </source>
</evidence>
<evidence type="ECO:0000256" key="5">
    <source>
        <dbReference type="ARBA" id="ARBA00007417"/>
    </source>
</evidence>
<keyword evidence="8" id="KW-0511">Multifunctional enzyme</keyword>
<keyword evidence="7 9" id="KW-0560">Oxidoreductase</keyword>
<dbReference type="InterPro" id="IPR004794">
    <property type="entry name" value="Eubact_RibD"/>
</dbReference>
<evidence type="ECO:0000256" key="8">
    <source>
        <dbReference type="ARBA" id="ARBA00023268"/>
    </source>
</evidence>
<dbReference type="InterPro" id="IPR002125">
    <property type="entry name" value="CMP_dCMP_dom"/>
</dbReference>
<comment type="pathway">
    <text evidence="2 9">Cofactor biosynthesis; riboflavin biosynthesis; 5-amino-6-(D-ribitylamino)uracil from GTP: step 2/4.</text>
</comment>
<dbReference type="RefSeq" id="WP_354658497.1">
    <property type="nucleotide sequence ID" value="NZ_JBEXAC010000001.1"/>
</dbReference>
<dbReference type="PIRSF" id="PIRSF006769">
    <property type="entry name" value="RibD"/>
    <property type="match status" value="1"/>
</dbReference>
<comment type="catalytic activity">
    <reaction evidence="9">
        <text>2,5-diamino-6-hydroxy-4-(5-phosphoribosylamino)-pyrimidine + H2O + H(+) = 5-amino-6-(5-phospho-D-ribosylamino)uracil + NH4(+)</text>
        <dbReference type="Rhea" id="RHEA:21868"/>
        <dbReference type="ChEBI" id="CHEBI:15377"/>
        <dbReference type="ChEBI" id="CHEBI:15378"/>
        <dbReference type="ChEBI" id="CHEBI:28938"/>
        <dbReference type="ChEBI" id="CHEBI:58453"/>
        <dbReference type="ChEBI" id="CHEBI:58614"/>
        <dbReference type="EC" id="3.5.4.26"/>
    </reaction>
</comment>
<dbReference type="Gene3D" id="3.40.140.10">
    <property type="entry name" value="Cytidine Deaminase, domain 2"/>
    <property type="match status" value="1"/>
</dbReference>
<evidence type="ECO:0000259" key="10">
    <source>
        <dbReference type="PROSITE" id="PS51747"/>
    </source>
</evidence>
<dbReference type="PANTHER" id="PTHR38011">
    <property type="entry name" value="DIHYDROFOLATE REDUCTASE FAMILY PROTEIN (AFU_ORTHOLOGUE AFUA_8G06820)"/>
    <property type="match status" value="1"/>
</dbReference>
<keyword evidence="9" id="KW-0479">Metal-binding</keyword>
<proteinExistence type="inferred from homology"/>
<gene>
    <name evidence="11" type="primary">ribD</name>
    <name evidence="11" type="ORF">ABR189_00640</name>
</gene>
<dbReference type="Pfam" id="PF00383">
    <property type="entry name" value="dCMP_cyt_deam_1"/>
    <property type="match status" value="1"/>
</dbReference>
<dbReference type="GO" id="GO:0008703">
    <property type="term" value="F:5-amino-6-(5-phosphoribosylamino)uracil reductase activity"/>
    <property type="evidence" value="ECO:0007669"/>
    <property type="project" value="UniProtKB-EC"/>
</dbReference>
<evidence type="ECO:0000256" key="4">
    <source>
        <dbReference type="ARBA" id="ARBA00005259"/>
    </source>
</evidence>
<dbReference type="InterPro" id="IPR050765">
    <property type="entry name" value="Riboflavin_Biosynth_HTPR"/>
</dbReference>
<feature type="domain" description="CMP/dCMP-type deaminase" evidence="10">
    <location>
        <begin position="4"/>
        <end position="130"/>
    </location>
</feature>
<dbReference type="PROSITE" id="PS51747">
    <property type="entry name" value="CYT_DCMP_DEAMINASES_2"/>
    <property type="match status" value="1"/>
</dbReference>
<evidence type="ECO:0000313" key="12">
    <source>
        <dbReference type="Proteomes" id="UP001549749"/>
    </source>
</evidence>
<dbReference type="SUPFAM" id="SSF53597">
    <property type="entry name" value="Dihydrofolate reductase-like"/>
    <property type="match status" value="1"/>
</dbReference>
<dbReference type="CDD" id="cd01284">
    <property type="entry name" value="Riboflavin_deaminase-reductase"/>
    <property type="match status" value="1"/>
</dbReference>
<evidence type="ECO:0000256" key="7">
    <source>
        <dbReference type="ARBA" id="ARBA00023002"/>
    </source>
</evidence>
<dbReference type="InterPro" id="IPR016193">
    <property type="entry name" value="Cytidine_deaminase-like"/>
</dbReference>
<dbReference type="SUPFAM" id="SSF53927">
    <property type="entry name" value="Cytidine deaminase-like"/>
    <property type="match status" value="1"/>
</dbReference>
<comment type="function">
    <text evidence="1 9">Converts 2,5-diamino-6-(ribosylamino)-4(3h)-pyrimidinone 5'-phosphate into 5-amino-6-(ribosylamino)-2,4(1h,3h)-pyrimidinedione 5'-phosphate.</text>
</comment>
<dbReference type="EC" id="3.5.4.26" evidence="9"/>
<dbReference type="Pfam" id="PF01872">
    <property type="entry name" value="RibD_C"/>
    <property type="match status" value="1"/>
</dbReference>
<dbReference type="PANTHER" id="PTHR38011:SF7">
    <property type="entry name" value="2,5-DIAMINO-6-RIBOSYLAMINO-4(3H)-PYRIMIDINONE 5'-PHOSPHATE REDUCTASE"/>
    <property type="match status" value="1"/>
</dbReference>
<keyword evidence="9 11" id="KW-0378">Hydrolase</keyword>
<keyword evidence="9" id="KW-0686">Riboflavin biosynthesis</keyword>
<evidence type="ECO:0000256" key="2">
    <source>
        <dbReference type="ARBA" id="ARBA00004882"/>
    </source>
</evidence>
<accession>A0ABV2SYJ8</accession>
<dbReference type="EMBL" id="JBEXAC010000001">
    <property type="protein sequence ID" value="MET6995848.1"/>
    <property type="molecule type" value="Genomic_DNA"/>
</dbReference>
<dbReference type="GO" id="GO:0008835">
    <property type="term" value="F:diaminohydroxyphosphoribosylaminopyrimidine deaminase activity"/>
    <property type="evidence" value="ECO:0007669"/>
    <property type="project" value="UniProtKB-EC"/>
</dbReference>
<organism evidence="11 12">
    <name type="scientific">Chitinophaga defluvii</name>
    <dbReference type="NCBI Taxonomy" id="3163343"/>
    <lineage>
        <taxon>Bacteria</taxon>
        <taxon>Pseudomonadati</taxon>
        <taxon>Bacteroidota</taxon>
        <taxon>Chitinophagia</taxon>
        <taxon>Chitinophagales</taxon>
        <taxon>Chitinophagaceae</taxon>
        <taxon>Chitinophaga</taxon>
    </lineage>
</organism>
<dbReference type="Gene3D" id="3.40.430.10">
    <property type="entry name" value="Dihydrofolate Reductase, subunit A"/>
    <property type="match status" value="1"/>
</dbReference>
<keyword evidence="12" id="KW-1185">Reference proteome</keyword>
<reference evidence="11 12" key="1">
    <citation type="submission" date="2024-06" db="EMBL/GenBank/DDBJ databases">
        <title>Chitinophaga defluvii sp. nov., isolated from municipal sewage.</title>
        <authorList>
            <person name="Zhang L."/>
        </authorList>
    </citation>
    <scope>NUCLEOTIDE SEQUENCE [LARGE SCALE GENOMIC DNA]</scope>
    <source>
        <strain evidence="11 12">H8</strain>
    </source>
</reference>
<dbReference type="Proteomes" id="UP001549749">
    <property type="component" value="Unassembled WGS sequence"/>
</dbReference>
<comment type="caution">
    <text evidence="11">The sequence shown here is derived from an EMBL/GenBank/DDBJ whole genome shotgun (WGS) entry which is preliminary data.</text>
</comment>
<comment type="cofactor">
    <cofactor evidence="9">
        <name>Zn(2+)</name>
        <dbReference type="ChEBI" id="CHEBI:29105"/>
    </cofactor>
    <text evidence="9">Binds 1 zinc ion.</text>
</comment>
<protein>
    <recommendedName>
        <fullName evidence="9">Riboflavin biosynthesis protein RibD</fullName>
    </recommendedName>
    <domain>
        <recommendedName>
            <fullName evidence="9">Diaminohydroxyphosphoribosylaminopyrimidine deaminase</fullName>
            <shortName evidence="9">DRAP deaminase</shortName>
            <ecNumber evidence="9">3.5.4.26</ecNumber>
        </recommendedName>
        <alternativeName>
            <fullName evidence="9">Riboflavin-specific deaminase</fullName>
        </alternativeName>
    </domain>
    <domain>
        <recommendedName>
            <fullName evidence="9">5-amino-6-(5-phosphoribosylamino)uracil reductase</fullName>
            <ecNumber evidence="9">1.1.1.193</ecNumber>
        </recommendedName>
        <alternativeName>
            <fullName evidence="9">HTP reductase</fullName>
        </alternativeName>
    </domain>
</protein>
<evidence type="ECO:0000313" key="11">
    <source>
        <dbReference type="EMBL" id="MET6995848.1"/>
    </source>
</evidence>
<evidence type="ECO:0000256" key="1">
    <source>
        <dbReference type="ARBA" id="ARBA00002151"/>
    </source>
</evidence>
<sequence length="355" mass="39539">MDSSRDEFFMQRCLQLAQLGAGQVAPNPMVGAVLVHQDRIIGEGWHRQYGQAHAEVNCVHSVADTDKALIPQATMYVSLEPCAHHGKTPPCADLIVSECIREVVIGCKDTFSAVAGKGIEKLEKAGVQVRTGVLEAACRDINRRFFTFHEKKRPYIVLKWAQSLNGIMATTSGAPVRISNSYSDRLVHQWRSEEMSILVGTHTAVNDNPRLNNRLWTGKHPIRLVIDQTLKIPRTHHLWDGSVRTVFITATDTTVSGLTEILEIDFNLPVIDQLLKWLYEQNIQSVLVEGGPHVLQQFITADIWDEARVITGGNLLPEGTGAPVLPAGNVENTICLEEDRIVYYRNHAGKNMPAW</sequence>
<evidence type="ECO:0000256" key="3">
    <source>
        <dbReference type="ARBA" id="ARBA00004910"/>
    </source>
</evidence>
<evidence type="ECO:0000256" key="9">
    <source>
        <dbReference type="PIRNR" id="PIRNR006769"/>
    </source>
</evidence>
<comment type="pathway">
    <text evidence="3 9">Cofactor biosynthesis; riboflavin biosynthesis; 5-amino-6-(D-ribitylamino)uracil from GTP: step 3/4.</text>
</comment>
<dbReference type="InterPro" id="IPR024072">
    <property type="entry name" value="DHFR-like_dom_sf"/>
</dbReference>